<evidence type="ECO:0000259" key="2">
    <source>
        <dbReference type="Pfam" id="PF25984"/>
    </source>
</evidence>
<evidence type="ECO:0000313" key="3">
    <source>
        <dbReference type="EMBL" id="TLV02415.1"/>
    </source>
</evidence>
<feature type="domain" description="YknX-like barrel-sandwich hybrid" evidence="2">
    <location>
        <begin position="53"/>
        <end position="205"/>
    </location>
</feature>
<dbReference type="InterPro" id="IPR058792">
    <property type="entry name" value="Beta-barrel_RND_2"/>
</dbReference>
<dbReference type="Gene3D" id="2.40.50.100">
    <property type="match status" value="1"/>
</dbReference>
<gene>
    <name evidence="3" type="ORF">FEN17_01920</name>
</gene>
<dbReference type="Pfam" id="PF25954">
    <property type="entry name" value="Beta-barrel_RND_2"/>
    <property type="match status" value="1"/>
</dbReference>
<organism evidence="3 4">
    <name type="scientific">Dyadobacter luticola</name>
    <dbReference type="NCBI Taxonomy" id="1979387"/>
    <lineage>
        <taxon>Bacteria</taxon>
        <taxon>Pseudomonadati</taxon>
        <taxon>Bacteroidota</taxon>
        <taxon>Cytophagia</taxon>
        <taxon>Cytophagales</taxon>
        <taxon>Spirosomataceae</taxon>
        <taxon>Dyadobacter</taxon>
    </lineage>
</organism>
<comment type="caution">
    <text evidence="3">The sequence shown here is derived from an EMBL/GenBank/DDBJ whole genome shotgun (WGS) entry which is preliminary data.</text>
</comment>
<dbReference type="AlphaFoldDB" id="A0A5R9L268"/>
<protein>
    <submittedName>
        <fullName evidence="3">HlyD family efflux transporter periplasmic adaptor subunit</fullName>
    </submittedName>
</protein>
<feature type="domain" description="CusB-like beta-barrel" evidence="1">
    <location>
        <begin position="229"/>
        <end position="300"/>
    </location>
</feature>
<dbReference type="InterPro" id="IPR058639">
    <property type="entry name" value="BSH_YknX-like"/>
</dbReference>
<dbReference type="PANTHER" id="PTHR30469">
    <property type="entry name" value="MULTIDRUG RESISTANCE PROTEIN MDTA"/>
    <property type="match status" value="1"/>
</dbReference>
<dbReference type="EMBL" id="VCEJ01000002">
    <property type="protein sequence ID" value="TLV02415.1"/>
    <property type="molecule type" value="Genomic_DNA"/>
</dbReference>
<dbReference type="PROSITE" id="PS51257">
    <property type="entry name" value="PROKAR_LIPOPROTEIN"/>
    <property type="match status" value="1"/>
</dbReference>
<dbReference type="GO" id="GO:0015562">
    <property type="term" value="F:efflux transmembrane transporter activity"/>
    <property type="evidence" value="ECO:0007669"/>
    <property type="project" value="TreeGrafter"/>
</dbReference>
<proteinExistence type="predicted"/>
<dbReference type="RefSeq" id="WP_138363624.1">
    <property type="nucleotide sequence ID" value="NZ_VCEJ01000002.1"/>
</dbReference>
<dbReference type="OrthoDB" id="869610at2"/>
<dbReference type="Proteomes" id="UP000306402">
    <property type="component" value="Unassembled WGS sequence"/>
</dbReference>
<dbReference type="PANTHER" id="PTHR30469:SF15">
    <property type="entry name" value="HLYD FAMILY OF SECRETION PROTEINS"/>
    <property type="match status" value="1"/>
</dbReference>
<dbReference type="Pfam" id="PF25984">
    <property type="entry name" value="BSH_YknX"/>
    <property type="match status" value="1"/>
</dbReference>
<dbReference type="SUPFAM" id="SSF111369">
    <property type="entry name" value="HlyD-like secretion proteins"/>
    <property type="match status" value="1"/>
</dbReference>
<evidence type="ECO:0000313" key="4">
    <source>
        <dbReference type="Proteomes" id="UP000306402"/>
    </source>
</evidence>
<dbReference type="GO" id="GO:1990281">
    <property type="term" value="C:efflux pump complex"/>
    <property type="evidence" value="ECO:0007669"/>
    <property type="project" value="TreeGrafter"/>
</dbReference>
<accession>A0A5R9L268</accession>
<evidence type="ECO:0000259" key="1">
    <source>
        <dbReference type="Pfam" id="PF25954"/>
    </source>
</evidence>
<dbReference type="Gene3D" id="2.40.30.170">
    <property type="match status" value="1"/>
</dbReference>
<reference evidence="3 4" key="1">
    <citation type="submission" date="2019-05" db="EMBL/GenBank/DDBJ databases">
        <authorList>
            <person name="Qu J.-H."/>
        </authorList>
    </citation>
    <scope>NUCLEOTIDE SEQUENCE [LARGE SCALE GENOMIC DNA]</scope>
    <source>
        <strain evidence="3 4">T17</strain>
    </source>
</reference>
<keyword evidence="4" id="KW-1185">Reference proteome</keyword>
<name>A0A5R9L268_9BACT</name>
<sequence length="359" mass="40420">MNKFFPVIFSLALFSCQSKTETLKPLRSNISESVYASGIVKSRNQYQAFAVVSGIIEKVFVSEGDRVQKGTPILSISNQTQRLSEDNAQLTARYLDFNANQGKLQQAKLAAEQALFVMQNDSVLYFRQKNLWKGNAGTLIDLEQRELAYQNAKSAYRSAVITYDDLRRQLDFNSQQSRNSLLISSRQAKDFTVKSEVDGLVYSILKYKGEIVNPQTPLAILGEADHFILEMQVDEYDILKVKKGQRVVVAMDSYKGKVFDATVTRIFPMMNPQSKTFLVEAEFMSPPAPLYPNITFEASIVIQTRQNALLVPRNFVLNDSVVLDKTGRQRIVKTGLKNYDKIEVISGVSADEELIAPVK</sequence>